<dbReference type="RefSeq" id="WP_070119011.1">
    <property type="nucleotide sequence ID" value="NZ_CAXATG010000006.1"/>
</dbReference>
<gene>
    <name evidence="1" type="ORF">PHACT_14520</name>
</gene>
<reference evidence="2" key="1">
    <citation type="submission" date="2016-07" db="EMBL/GenBank/DDBJ databases">
        <authorList>
            <person name="Florea S."/>
            <person name="Webb J.S."/>
            <person name="Jaromczyk J."/>
            <person name="Schardl C.L."/>
        </authorList>
    </citation>
    <scope>NUCLEOTIDE SEQUENCE [LARGE SCALE GENOMIC DNA]</scope>
    <source>
        <strain evidence="2">KCTC 42131</strain>
    </source>
</reference>
<dbReference type="STRING" id="1524254.PHACT_14520"/>
<proteinExistence type="predicted"/>
<dbReference type="OrthoDB" id="5734025at2"/>
<comment type="caution">
    <text evidence="1">The sequence shown here is derived from an EMBL/GenBank/DDBJ whole genome shotgun (WGS) entry which is preliminary data.</text>
</comment>
<dbReference type="Proteomes" id="UP000175669">
    <property type="component" value="Unassembled WGS sequence"/>
</dbReference>
<organism evidence="1 2">
    <name type="scientific">Pseudohongiella acticola</name>
    <dbReference type="NCBI Taxonomy" id="1524254"/>
    <lineage>
        <taxon>Bacteria</taxon>
        <taxon>Pseudomonadati</taxon>
        <taxon>Pseudomonadota</taxon>
        <taxon>Gammaproteobacteria</taxon>
        <taxon>Pseudomonadales</taxon>
        <taxon>Pseudohongiellaceae</taxon>
        <taxon>Pseudohongiella</taxon>
    </lineage>
</organism>
<dbReference type="AlphaFoldDB" id="A0A1E8CFF1"/>
<keyword evidence="2" id="KW-1185">Reference proteome</keyword>
<accession>A0A1E8CFF1</accession>
<evidence type="ECO:0000313" key="1">
    <source>
        <dbReference type="EMBL" id="OFE11076.1"/>
    </source>
</evidence>
<evidence type="ECO:0000313" key="2">
    <source>
        <dbReference type="Proteomes" id="UP000175669"/>
    </source>
</evidence>
<dbReference type="EMBL" id="MASR01000003">
    <property type="protein sequence ID" value="OFE11076.1"/>
    <property type="molecule type" value="Genomic_DNA"/>
</dbReference>
<sequence length="156" mass="17097">MSDDTNNTLTEQRFAELLAAYGADATRWPEAERSAALAFMDNNVNARGMMRDALPLDQWMRASEASVPAFSGLEARILQRALPVGASAFIDRLVGWCLPASGFDVRQLWRPLAAASLPLAIGLMVGFQVELSPDVYATTVEQELYLISLSDYAEIL</sequence>
<protein>
    <submittedName>
        <fullName evidence="1">Uncharacterized protein</fullName>
    </submittedName>
</protein>
<name>A0A1E8CFF1_9GAMM</name>